<evidence type="ECO:0000313" key="10">
    <source>
        <dbReference type="EMBL" id="KAJ1959291.1"/>
    </source>
</evidence>
<dbReference type="PANTHER" id="PTHR13989:SF33">
    <property type="entry name" value="CST COMPLEX SUBUNIT STN1"/>
    <property type="match status" value="1"/>
</dbReference>
<keyword evidence="11" id="KW-1185">Reference proteome</keyword>
<keyword evidence="5" id="KW-0779">Telomere</keyword>
<comment type="subcellular location">
    <subcellularLocation>
        <location evidence="2">Chromosome</location>
        <location evidence="2">Telomere</location>
    </subcellularLocation>
    <subcellularLocation>
        <location evidence="1">Nucleus</location>
    </subcellularLocation>
</comment>
<organism evidence="10 11">
    <name type="scientific">Dispira parvispora</name>
    <dbReference type="NCBI Taxonomy" id="1520584"/>
    <lineage>
        <taxon>Eukaryota</taxon>
        <taxon>Fungi</taxon>
        <taxon>Fungi incertae sedis</taxon>
        <taxon>Zoopagomycota</taxon>
        <taxon>Kickxellomycotina</taxon>
        <taxon>Dimargaritomycetes</taxon>
        <taxon>Dimargaritales</taxon>
        <taxon>Dimargaritaceae</taxon>
        <taxon>Dispira</taxon>
    </lineage>
</organism>
<name>A0A9W8AL66_9FUNG</name>
<comment type="caution">
    <text evidence="10">The sequence shown here is derived from an EMBL/GenBank/DDBJ whole genome shotgun (WGS) entry which is preliminary data.</text>
</comment>
<dbReference type="InterPro" id="IPR012340">
    <property type="entry name" value="NA-bd_OB-fold"/>
</dbReference>
<dbReference type="EMBL" id="JANBPY010001629">
    <property type="protein sequence ID" value="KAJ1959291.1"/>
    <property type="molecule type" value="Genomic_DNA"/>
</dbReference>
<evidence type="ECO:0000256" key="4">
    <source>
        <dbReference type="ARBA" id="ARBA00022454"/>
    </source>
</evidence>
<reference evidence="10" key="1">
    <citation type="submission" date="2022-07" db="EMBL/GenBank/DDBJ databases">
        <title>Phylogenomic reconstructions and comparative analyses of Kickxellomycotina fungi.</title>
        <authorList>
            <person name="Reynolds N.K."/>
            <person name="Stajich J.E."/>
            <person name="Barry K."/>
            <person name="Grigoriev I.V."/>
            <person name="Crous P."/>
            <person name="Smith M.E."/>
        </authorList>
    </citation>
    <scope>NUCLEOTIDE SEQUENCE</scope>
    <source>
        <strain evidence="10">RSA 1196</strain>
    </source>
</reference>
<dbReference type="Pfam" id="PF01336">
    <property type="entry name" value="tRNA_anti-codon"/>
    <property type="match status" value="1"/>
</dbReference>
<evidence type="ECO:0000256" key="1">
    <source>
        <dbReference type="ARBA" id="ARBA00004123"/>
    </source>
</evidence>
<accession>A0A9W8AL66</accession>
<evidence type="ECO:0000256" key="2">
    <source>
        <dbReference type="ARBA" id="ARBA00004574"/>
    </source>
</evidence>
<evidence type="ECO:0000256" key="5">
    <source>
        <dbReference type="ARBA" id="ARBA00022895"/>
    </source>
</evidence>
<dbReference type="PANTHER" id="PTHR13989">
    <property type="entry name" value="REPLICATION PROTEIN A-RELATED"/>
    <property type="match status" value="1"/>
</dbReference>
<evidence type="ECO:0000256" key="8">
    <source>
        <dbReference type="ARBA" id="ARBA00030039"/>
    </source>
</evidence>
<sequence>MAEDTTLSSTLPLALYGLDPAGQGALLPVLAGHLGGVCRTLCDGAIVQLKGAQPHLLGQVRVVGLVVAIDTTARCTKYTIDDSTGSLVCILWAELGQFPSEPVFGLASQVAVHGRVSMYRNTLELYVKHITLVTDPHEELFHWLRAIHTHQTYLTHPVDSYTSSAARNFLDANQVRSH</sequence>
<feature type="domain" description="OB" evidence="9">
    <location>
        <begin position="60"/>
        <end position="132"/>
    </location>
</feature>
<dbReference type="OrthoDB" id="77828at2759"/>
<dbReference type="InterPro" id="IPR004365">
    <property type="entry name" value="NA-bd_OB_tRNA"/>
</dbReference>
<dbReference type="AlphaFoldDB" id="A0A9W8AL66"/>
<dbReference type="Proteomes" id="UP001150925">
    <property type="component" value="Unassembled WGS sequence"/>
</dbReference>
<dbReference type="Gene3D" id="2.40.50.140">
    <property type="entry name" value="Nucleic acid-binding proteins"/>
    <property type="match status" value="1"/>
</dbReference>
<dbReference type="GO" id="GO:0000781">
    <property type="term" value="C:chromosome, telomeric region"/>
    <property type="evidence" value="ECO:0007669"/>
    <property type="project" value="UniProtKB-SubCell"/>
</dbReference>
<keyword evidence="6" id="KW-0238">DNA-binding</keyword>
<evidence type="ECO:0000313" key="11">
    <source>
        <dbReference type="Proteomes" id="UP001150925"/>
    </source>
</evidence>
<gene>
    <name evidence="10" type="ORF">IWQ62_004671</name>
</gene>
<evidence type="ECO:0000256" key="7">
    <source>
        <dbReference type="ARBA" id="ARBA00023242"/>
    </source>
</evidence>
<evidence type="ECO:0000256" key="3">
    <source>
        <dbReference type="ARBA" id="ARBA00017411"/>
    </source>
</evidence>
<dbReference type="SUPFAM" id="SSF50249">
    <property type="entry name" value="Nucleic acid-binding proteins"/>
    <property type="match status" value="1"/>
</dbReference>
<keyword evidence="7" id="KW-0539">Nucleus</keyword>
<dbReference type="GO" id="GO:0003677">
    <property type="term" value="F:DNA binding"/>
    <property type="evidence" value="ECO:0007669"/>
    <property type="project" value="UniProtKB-KW"/>
</dbReference>
<evidence type="ECO:0000256" key="6">
    <source>
        <dbReference type="ARBA" id="ARBA00023125"/>
    </source>
</evidence>
<dbReference type="GO" id="GO:0005634">
    <property type="term" value="C:nucleus"/>
    <property type="evidence" value="ECO:0007669"/>
    <property type="project" value="UniProtKB-SubCell"/>
</dbReference>
<dbReference type="InterPro" id="IPR040260">
    <property type="entry name" value="RFA2-like"/>
</dbReference>
<keyword evidence="4" id="KW-0158">Chromosome</keyword>
<proteinExistence type="predicted"/>
<protein>
    <recommendedName>
        <fullName evidence="3">CST complex subunit STN1</fullName>
    </recommendedName>
    <alternativeName>
        <fullName evidence="8">Suppressor of cdc thirteen homolog</fullName>
    </alternativeName>
</protein>
<evidence type="ECO:0000259" key="9">
    <source>
        <dbReference type="Pfam" id="PF01336"/>
    </source>
</evidence>